<evidence type="ECO:0000313" key="1">
    <source>
        <dbReference type="EMBL" id="RBP03393.1"/>
    </source>
</evidence>
<evidence type="ECO:0000313" key="2">
    <source>
        <dbReference type="Proteomes" id="UP000252118"/>
    </source>
</evidence>
<dbReference type="Proteomes" id="UP000252118">
    <property type="component" value="Unassembled WGS sequence"/>
</dbReference>
<sequence>MKAKFLLFGLGMSILLGLLTGCRVVFTEEASLKEEKPVKPQKVMLNASVTLKSQKIIIRGDSSLPSGSVLYVMLKPYDENATREEIEPYLVEPDDVAVTSEVAKVDKEGSIELTVLKRPDPSQRYRLDLMFIPDKQPKDIKLGENLKNNESYTKIQENGKTLSGLLLHVNIFKEDEFFGDNITMDFIPKQNRE</sequence>
<name>A0A366ELX7_9BACI</name>
<reference evidence="1 2" key="1">
    <citation type="submission" date="2018-06" db="EMBL/GenBank/DDBJ databases">
        <title>Freshwater and sediment microbial communities from various areas in North America, analyzing microbe dynamics in response to fracking.</title>
        <authorList>
            <person name="Lamendella R."/>
        </authorList>
    </citation>
    <scope>NUCLEOTIDE SEQUENCE [LARGE SCALE GENOMIC DNA]</scope>
    <source>
        <strain evidence="1 2">97B</strain>
    </source>
</reference>
<dbReference type="AlphaFoldDB" id="A0A366ELX7"/>
<gene>
    <name evidence="1" type="ORF">DET59_10987</name>
</gene>
<accession>A0A366ELX7</accession>
<dbReference type="RefSeq" id="WP_113970097.1">
    <property type="nucleotide sequence ID" value="NZ_QNRJ01000009.1"/>
</dbReference>
<organism evidence="1 2">
    <name type="scientific">Rossellomorea aquimaris</name>
    <dbReference type="NCBI Taxonomy" id="189382"/>
    <lineage>
        <taxon>Bacteria</taxon>
        <taxon>Bacillati</taxon>
        <taxon>Bacillota</taxon>
        <taxon>Bacilli</taxon>
        <taxon>Bacillales</taxon>
        <taxon>Bacillaceae</taxon>
        <taxon>Rossellomorea</taxon>
    </lineage>
</organism>
<dbReference type="EMBL" id="QNRJ01000009">
    <property type="protein sequence ID" value="RBP03393.1"/>
    <property type="molecule type" value="Genomic_DNA"/>
</dbReference>
<protein>
    <recommendedName>
        <fullName evidence="3">Lipoprotein</fullName>
    </recommendedName>
</protein>
<proteinExistence type="predicted"/>
<evidence type="ECO:0008006" key="3">
    <source>
        <dbReference type="Google" id="ProtNLM"/>
    </source>
</evidence>
<dbReference type="PROSITE" id="PS51257">
    <property type="entry name" value="PROKAR_LIPOPROTEIN"/>
    <property type="match status" value="1"/>
</dbReference>
<comment type="caution">
    <text evidence="1">The sequence shown here is derived from an EMBL/GenBank/DDBJ whole genome shotgun (WGS) entry which is preliminary data.</text>
</comment>
<dbReference type="OrthoDB" id="2888784at2"/>